<evidence type="ECO:0000313" key="4">
    <source>
        <dbReference type="EMBL" id="PRM88340.1"/>
    </source>
</evidence>
<evidence type="ECO:0000313" key="5">
    <source>
        <dbReference type="EMBL" id="QNM89332.1"/>
    </source>
</evidence>
<evidence type="ECO:0000256" key="3">
    <source>
        <dbReference type="SAM" id="SignalP"/>
    </source>
</evidence>
<dbReference type="Proteomes" id="UP000239065">
    <property type="component" value="Unassembled WGS sequence"/>
</dbReference>
<evidence type="ECO:0000256" key="2">
    <source>
        <dbReference type="ARBA" id="ARBA00022729"/>
    </source>
</evidence>
<evidence type="ECO:0000256" key="1">
    <source>
        <dbReference type="ARBA" id="ARBA00010634"/>
    </source>
</evidence>
<evidence type="ECO:0000313" key="7">
    <source>
        <dbReference type="Proteomes" id="UP000515842"/>
    </source>
</evidence>
<gene>
    <name evidence="4" type="ORF">CJ669_03905</name>
    <name evidence="5" type="ORF">HOO34_06530</name>
</gene>
<dbReference type="EMBL" id="CP060693">
    <property type="protein sequence ID" value="QNM89332.1"/>
    <property type="molecule type" value="Genomic_DNA"/>
</dbReference>
<organism evidence="4 6">
    <name type="scientific">Aliarcobacter cryaerophilus</name>
    <dbReference type="NCBI Taxonomy" id="28198"/>
    <lineage>
        <taxon>Bacteria</taxon>
        <taxon>Pseudomonadati</taxon>
        <taxon>Campylobacterota</taxon>
        <taxon>Epsilonproteobacteria</taxon>
        <taxon>Campylobacterales</taxon>
        <taxon>Arcobacteraceae</taxon>
        <taxon>Aliarcobacter</taxon>
    </lineage>
</organism>
<dbReference type="RefSeq" id="WP_105908787.1">
    <property type="nucleotide sequence ID" value="NZ_CP060693.1"/>
</dbReference>
<dbReference type="GO" id="GO:0016020">
    <property type="term" value="C:membrane"/>
    <property type="evidence" value="ECO:0007669"/>
    <property type="project" value="InterPro"/>
</dbReference>
<dbReference type="AlphaFoldDB" id="A0A2S9SP30"/>
<dbReference type="PANTHER" id="PTHR30035:SF3">
    <property type="entry name" value="INTERMEMBRANE PHOSPHOLIPID TRANSPORT SYSTEM LIPOPROTEIN MLAA"/>
    <property type="match status" value="1"/>
</dbReference>
<dbReference type="PRINTS" id="PR01805">
    <property type="entry name" value="VACJLIPOPROT"/>
</dbReference>
<keyword evidence="2 3" id="KW-0732">Signal</keyword>
<reference evidence="5 7" key="2">
    <citation type="journal article" date="2020" name="Front. Microbiol.">
        <title>Genomic Analysis and Antimicrobial Resistance of Aliarcobacter cryaerophilus Strains From German Water Poultry.</title>
        <authorList>
            <person name="Muller E."/>
            <person name="Hotzel H."/>
            <person name="Ahlers C."/>
            <person name="Hanel I."/>
            <person name="Tomaso H."/>
            <person name="Abdel-Glil M.Y."/>
        </authorList>
    </citation>
    <scope>NUCLEOTIDE SEQUENCE [LARGE SCALE GENOMIC DNA]</scope>
    <source>
        <strain evidence="5 7">16CS1285-4</strain>
    </source>
</reference>
<accession>A0A2S9SP30</accession>
<dbReference type="Pfam" id="PF04333">
    <property type="entry name" value="MlaA"/>
    <property type="match status" value="1"/>
</dbReference>
<reference evidence="4 6" key="1">
    <citation type="submission" date="2017-09" db="EMBL/GenBank/DDBJ databases">
        <title>Reassesment of A. cryaerophilus.</title>
        <authorList>
            <person name="Perez-Cataluna A."/>
            <person name="Collado L."/>
            <person name="Salgado O."/>
            <person name="Lefinanco V."/>
            <person name="Figueras M.J."/>
        </authorList>
    </citation>
    <scope>NUCLEOTIDE SEQUENCE [LARGE SCALE GENOMIC DNA]</scope>
    <source>
        <strain evidence="4 6">LMG 9861</strain>
    </source>
</reference>
<keyword evidence="5" id="KW-0449">Lipoprotein</keyword>
<dbReference type="Proteomes" id="UP000515842">
    <property type="component" value="Chromosome"/>
</dbReference>
<feature type="signal peptide" evidence="3">
    <location>
        <begin position="1"/>
        <end position="16"/>
    </location>
</feature>
<name>A0A2S9SP30_9BACT</name>
<dbReference type="InterPro" id="IPR007428">
    <property type="entry name" value="MlaA"/>
</dbReference>
<proteinExistence type="inferred from homology"/>
<dbReference type="GO" id="GO:0120010">
    <property type="term" value="P:intermembrane phospholipid transfer"/>
    <property type="evidence" value="ECO:0007669"/>
    <property type="project" value="TreeGrafter"/>
</dbReference>
<feature type="chain" id="PRO_5038300093" evidence="3">
    <location>
        <begin position="17"/>
        <end position="244"/>
    </location>
</feature>
<sequence length="244" mass="28080">MRKILLTLLLSIFCFANEGNFPEDLENEFKPTNSVVFDPLSGYNRVMTSFNDSFYTYVLTPTAKGYAYVVPEVARTGINNFFTNLFFPIRFVNNLLQFKFENAGKEVGRFLVNTIWGFGGFMDQATNTLGMKIYREDFGQTLGYWGVGQGFHIVLPLLGPSNPRDIIGLAGDFLLSPTDRLGHNTLEYKIPQNIGQAIAIDSWYKVNEYSFNPNMYEIIKRDAIDLYPYLRDTYNQKREREINE</sequence>
<protein>
    <submittedName>
        <fullName evidence="4">ABC transporter</fullName>
    </submittedName>
    <submittedName>
        <fullName evidence="5">VacJ family lipoprotein</fullName>
    </submittedName>
</protein>
<dbReference type="EMBL" id="NXGJ01000003">
    <property type="protein sequence ID" value="PRM88340.1"/>
    <property type="molecule type" value="Genomic_DNA"/>
</dbReference>
<dbReference type="PANTHER" id="PTHR30035">
    <property type="entry name" value="LIPOPROTEIN VACJ-RELATED"/>
    <property type="match status" value="1"/>
</dbReference>
<comment type="similarity">
    <text evidence="1">Belongs to the MlaA family.</text>
</comment>
<evidence type="ECO:0000313" key="6">
    <source>
        <dbReference type="Proteomes" id="UP000239065"/>
    </source>
</evidence>